<evidence type="ECO:0000256" key="1">
    <source>
        <dbReference type="ARBA" id="ARBA00006484"/>
    </source>
</evidence>
<dbReference type="PROSITE" id="PS00061">
    <property type="entry name" value="ADH_SHORT"/>
    <property type="match status" value="1"/>
</dbReference>
<protein>
    <submittedName>
        <fullName evidence="3">2,5-dichloro-2,5-cyclohexadiene-1,4-diol dehydrogenase</fullName>
    </submittedName>
</protein>
<evidence type="ECO:0000313" key="4">
    <source>
        <dbReference type="Proteomes" id="UP000627292"/>
    </source>
</evidence>
<keyword evidence="2" id="KW-0560">Oxidoreductase</keyword>
<reference evidence="3" key="1">
    <citation type="journal article" date="2014" name="Int. J. Syst. Evol. Microbiol.">
        <title>Complete genome sequence of Corynebacterium casei LMG S-19264T (=DSM 44701T), isolated from a smear-ripened cheese.</title>
        <authorList>
            <consortium name="US DOE Joint Genome Institute (JGI-PGF)"/>
            <person name="Walter F."/>
            <person name="Albersmeier A."/>
            <person name="Kalinowski J."/>
            <person name="Ruckert C."/>
        </authorList>
    </citation>
    <scope>NUCLEOTIDE SEQUENCE</scope>
    <source>
        <strain evidence="3">CGMCC 1.15290</strain>
    </source>
</reference>
<dbReference type="InterPro" id="IPR002347">
    <property type="entry name" value="SDR_fam"/>
</dbReference>
<dbReference type="PRINTS" id="PR00081">
    <property type="entry name" value="GDHRDH"/>
</dbReference>
<dbReference type="PANTHER" id="PTHR42760:SF133">
    <property type="entry name" value="3-OXOACYL-[ACYL-CARRIER-PROTEIN] REDUCTASE"/>
    <property type="match status" value="1"/>
</dbReference>
<dbReference type="Pfam" id="PF13561">
    <property type="entry name" value="adh_short_C2"/>
    <property type="match status" value="1"/>
</dbReference>
<dbReference type="NCBIfam" id="NF005559">
    <property type="entry name" value="PRK07231.1"/>
    <property type="match status" value="1"/>
</dbReference>
<sequence length="250" mass="25739">MSTLQGKVAIITGAGRGIGAAIAELFAGEGASVVLTDVESTSLQQVTDTIIAQGGHAIRLQHDVSSEEDWQKVTATAMEQWGRIDILVNNAGITGNLDIPFEERTLQEFNKVIAVNLTGQFLGIKTTQAFMTAGASIVNVSSIAGITGNAGGNAYTASKGGSRMLSKGAAIDLAKRGIRVNSLHPGYTETPMVANMQGAAAFKEMALGATPLGRGSSPYEIAQSVLFLASDAASFITGAELVADGGFTAF</sequence>
<dbReference type="RefSeq" id="WP_188951562.1">
    <property type="nucleotide sequence ID" value="NZ_BMIB01000002.1"/>
</dbReference>
<dbReference type="AlphaFoldDB" id="A0A917MU78"/>
<comment type="caution">
    <text evidence="3">The sequence shown here is derived from an EMBL/GenBank/DDBJ whole genome shotgun (WGS) entry which is preliminary data.</text>
</comment>
<dbReference type="InterPro" id="IPR036291">
    <property type="entry name" value="NAD(P)-bd_dom_sf"/>
</dbReference>
<dbReference type="PANTHER" id="PTHR42760">
    <property type="entry name" value="SHORT-CHAIN DEHYDROGENASES/REDUCTASES FAMILY MEMBER"/>
    <property type="match status" value="1"/>
</dbReference>
<dbReference type="PRINTS" id="PR00080">
    <property type="entry name" value="SDRFAMILY"/>
</dbReference>
<dbReference type="FunFam" id="3.40.50.720:FF:000084">
    <property type="entry name" value="Short-chain dehydrogenase reductase"/>
    <property type="match status" value="1"/>
</dbReference>
<reference evidence="3" key="2">
    <citation type="submission" date="2020-09" db="EMBL/GenBank/DDBJ databases">
        <authorList>
            <person name="Sun Q."/>
            <person name="Zhou Y."/>
        </authorList>
    </citation>
    <scope>NUCLEOTIDE SEQUENCE</scope>
    <source>
        <strain evidence="3">CGMCC 1.15290</strain>
    </source>
</reference>
<dbReference type="Proteomes" id="UP000627292">
    <property type="component" value="Unassembled WGS sequence"/>
</dbReference>
<dbReference type="SUPFAM" id="SSF51735">
    <property type="entry name" value="NAD(P)-binding Rossmann-fold domains"/>
    <property type="match status" value="1"/>
</dbReference>
<comment type="similarity">
    <text evidence="1">Belongs to the short-chain dehydrogenases/reductases (SDR) family.</text>
</comment>
<keyword evidence="4" id="KW-1185">Reference proteome</keyword>
<dbReference type="EMBL" id="BMIB01000002">
    <property type="protein sequence ID" value="GGH64471.1"/>
    <property type="molecule type" value="Genomic_DNA"/>
</dbReference>
<proteinExistence type="inferred from homology"/>
<accession>A0A917MU78</accession>
<dbReference type="InterPro" id="IPR020904">
    <property type="entry name" value="Sc_DH/Rdtase_CS"/>
</dbReference>
<organism evidence="3 4">
    <name type="scientific">Filimonas zeae</name>
    <dbReference type="NCBI Taxonomy" id="1737353"/>
    <lineage>
        <taxon>Bacteria</taxon>
        <taxon>Pseudomonadati</taxon>
        <taxon>Bacteroidota</taxon>
        <taxon>Chitinophagia</taxon>
        <taxon>Chitinophagales</taxon>
        <taxon>Chitinophagaceae</taxon>
        <taxon>Filimonas</taxon>
    </lineage>
</organism>
<evidence type="ECO:0000313" key="3">
    <source>
        <dbReference type="EMBL" id="GGH64471.1"/>
    </source>
</evidence>
<name>A0A917MU78_9BACT</name>
<dbReference type="Gene3D" id="3.40.50.720">
    <property type="entry name" value="NAD(P)-binding Rossmann-like Domain"/>
    <property type="match status" value="1"/>
</dbReference>
<evidence type="ECO:0000256" key="2">
    <source>
        <dbReference type="ARBA" id="ARBA00023002"/>
    </source>
</evidence>
<dbReference type="GO" id="GO:0016616">
    <property type="term" value="F:oxidoreductase activity, acting on the CH-OH group of donors, NAD or NADP as acceptor"/>
    <property type="evidence" value="ECO:0007669"/>
    <property type="project" value="TreeGrafter"/>
</dbReference>
<gene>
    <name evidence="3" type="ORF">GCM10011379_16560</name>
</gene>